<dbReference type="EMBL" id="LR729860">
    <property type="protein sequence ID" value="VWP02013.1"/>
    <property type="molecule type" value="Genomic_DNA"/>
</dbReference>
<sequence length="233" mass="25758">MFIYNGKFDWLKYASNETFTIIFPAGFALNDPVSAYWQWTVDAQGHKKADVSSSGVIQSTTTAVTGDYRRIHFSFGYYSFEATVTTDYKTLTLTMRNPGGSVSKPFALTAMHINPTNIPSTVVYTGRLEWFSYAKEEMTTLVVPYGVAEGLFFGLYHQWTVDAKGVQNANHTVNGVFQDVQYGADGTTTASFQAAYYAYHFTFNGKDSSGSFVLKNPTGGTSEGNKFAMAYSL</sequence>
<organism evidence="1">
    <name type="scientific">Ganoderma boninense</name>
    <dbReference type="NCBI Taxonomy" id="34458"/>
    <lineage>
        <taxon>Eukaryota</taxon>
        <taxon>Fungi</taxon>
        <taxon>Dikarya</taxon>
        <taxon>Basidiomycota</taxon>
        <taxon>Agaricomycotina</taxon>
        <taxon>Agaricomycetes</taxon>
        <taxon>Polyporales</taxon>
        <taxon>Polyporaceae</taxon>
        <taxon>Ganoderma</taxon>
    </lineage>
</organism>
<accession>A0A5K1K8Y4</accession>
<evidence type="ECO:0000313" key="1">
    <source>
        <dbReference type="EMBL" id="VWP02013.1"/>
    </source>
</evidence>
<protein>
    <submittedName>
        <fullName evidence="1">Glucose transporter rco-3</fullName>
    </submittedName>
</protein>
<proteinExistence type="predicted"/>
<keyword evidence="1" id="KW-0813">Transport</keyword>
<gene>
    <name evidence="1" type="primary">G4N740</name>
</gene>
<keyword evidence="1" id="KW-0762">Sugar transport</keyword>
<dbReference type="AlphaFoldDB" id="A0A5K1K8Y4"/>
<name>A0A5K1K8Y4_9APHY</name>
<reference evidence="1" key="1">
    <citation type="submission" date="2019-10" db="EMBL/GenBank/DDBJ databases">
        <authorList>
            <person name="Nor Muhammad N."/>
        </authorList>
    </citation>
    <scope>NUCLEOTIDE SEQUENCE</scope>
</reference>